<keyword evidence="4" id="KW-1185">Reference proteome</keyword>
<feature type="domain" description="DUF4780" evidence="2">
    <location>
        <begin position="5"/>
        <end position="85"/>
    </location>
</feature>
<reference evidence="3 4" key="1">
    <citation type="journal article" date="2010" name="Science">
        <title>Genomic comparison of the ants Camponotus floridanus and Harpegnathos saltator.</title>
        <authorList>
            <person name="Bonasio R."/>
            <person name="Zhang G."/>
            <person name="Ye C."/>
            <person name="Mutti N.S."/>
            <person name="Fang X."/>
            <person name="Qin N."/>
            <person name="Donahue G."/>
            <person name="Yang P."/>
            <person name="Li Q."/>
            <person name="Li C."/>
            <person name="Zhang P."/>
            <person name="Huang Z."/>
            <person name="Berger S.L."/>
            <person name="Reinberg D."/>
            <person name="Wang J."/>
            <person name="Liebig J."/>
        </authorList>
    </citation>
    <scope>NUCLEOTIDE SEQUENCE [LARGE SCALE GENOMIC DNA]</scope>
    <source>
        <strain evidence="4">C129</strain>
    </source>
</reference>
<feature type="compositionally biased region" description="Basic and acidic residues" evidence="1">
    <location>
        <begin position="82"/>
        <end position="96"/>
    </location>
</feature>
<dbReference type="OrthoDB" id="7700822at2759"/>
<evidence type="ECO:0000256" key="1">
    <source>
        <dbReference type="SAM" id="MobiDB-lite"/>
    </source>
</evidence>
<protein>
    <recommendedName>
        <fullName evidence="2">DUF4780 domain-containing protein</fullName>
    </recommendedName>
</protein>
<evidence type="ECO:0000313" key="4">
    <source>
        <dbReference type="Proteomes" id="UP000000311"/>
    </source>
</evidence>
<sequence length="104" mass="11977">MIRGRILELSEGTKAPIFSGFWERDGAFVFRCDDEQSGDWLKSLSSDLKVGRNSLCVVPIDEQPRCHRMVIHVEEPNLSAEETMRLPADETQDQRLNHHQGKRE</sequence>
<dbReference type="AlphaFoldDB" id="E2B0U8"/>
<evidence type="ECO:0000313" key="3">
    <source>
        <dbReference type="EMBL" id="EFN60689.1"/>
    </source>
</evidence>
<accession>E2B0U8</accession>
<dbReference type="EMBL" id="GL444693">
    <property type="protein sequence ID" value="EFN60689.1"/>
    <property type="molecule type" value="Genomic_DNA"/>
</dbReference>
<proteinExistence type="predicted"/>
<dbReference type="Pfam" id="PF16012">
    <property type="entry name" value="DUF4780"/>
    <property type="match status" value="1"/>
</dbReference>
<organism evidence="4">
    <name type="scientific">Camponotus floridanus</name>
    <name type="common">Florida carpenter ant</name>
    <dbReference type="NCBI Taxonomy" id="104421"/>
    <lineage>
        <taxon>Eukaryota</taxon>
        <taxon>Metazoa</taxon>
        <taxon>Ecdysozoa</taxon>
        <taxon>Arthropoda</taxon>
        <taxon>Hexapoda</taxon>
        <taxon>Insecta</taxon>
        <taxon>Pterygota</taxon>
        <taxon>Neoptera</taxon>
        <taxon>Endopterygota</taxon>
        <taxon>Hymenoptera</taxon>
        <taxon>Apocrita</taxon>
        <taxon>Aculeata</taxon>
        <taxon>Formicoidea</taxon>
        <taxon>Formicidae</taxon>
        <taxon>Formicinae</taxon>
        <taxon>Camponotus</taxon>
    </lineage>
</organism>
<dbReference type="InterPro" id="IPR031961">
    <property type="entry name" value="DUF4780"/>
</dbReference>
<name>E2B0U8_CAMFO</name>
<gene>
    <name evidence="3" type="ORF">EAG_04856</name>
</gene>
<evidence type="ECO:0000259" key="2">
    <source>
        <dbReference type="Pfam" id="PF16012"/>
    </source>
</evidence>
<feature type="region of interest" description="Disordered" evidence="1">
    <location>
        <begin position="79"/>
        <end position="104"/>
    </location>
</feature>
<dbReference type="InParanoid" id="E2B0U8"/>
<dbReference type="Proteomes" id="UP000000311">
    <property type="component" value="Unassembled WGS sequence"/>
</dbReference>